<dbReference type="RefSeq" id="XP_021803957.1">
    <property type="nucleotide sequence ID" value="XM_021948265.1"/>
</dbReference>
<feature type="non-terminal residue" evidence="4">
    <location>
        <position position="158"/>
    </location>
</feature>
<dbReference type="GO" id="GO:0005634">
    <property type="term" value="C:nucleus"/>
    <property type="evidence" value="ECO:0007669"/>
    <property type="project" value="TreeGrafter"/>
</dbReference>
<dbReference type="Pfam" id="PF05918">
    <property type="entry name" value="API5"/>
    <property type="match status" value="1"/>
</dbReference>
<dbReference type="GO" id="GO:0043067">
    <property type="term" value="P:regulation of programmed cell death"/>
    <property type="evidence" value="ECO:0007669"/>
    <property type="project" value="TreeGrafter"/>
</dbReference>
<evidence type="ECO:0000256" key="1">
    <source>
        <dbReference type="ARBA" id="ARBA00022703"/>
    </source>
</evidence>
<evidence type="ECO:0000313" key="4">
    <source>
        <dbReference type="RefSeq" id="XP_021803957.1"/>
    </source>
</evidence>
<gene>
    <name evidence="4" type="primary">LOC110748265</name>
</gene>
<keyword evidence="2" id="KW-0472">Membrane</keyword>
<keyword evidence="2" id="KW-1133">Transmembrane helix</keyword>
<dbReference type="PANTHER" id="PTHR12758">
    <property type="entry name" value="APOPTOSIS INHIBITOR 5-RELATED"/>
    <property type="match status" value="1"/>
</dbReference>
<keyword evidence="1" id="KW-0053">Apoptosis</keyword>
<evidence type="ECO:0000256" key="2">
    <source>
        <dbReference type="SAM" id="Phobius"/>
    </source>
</evidence>
<organism evidence="3 4">
    <name type="scientific">Prunus avium</name>
    <name type="common">Cherry</name>
    <name type="synonym">Cerasus avium</name>
    <dbReference type="NCBI Taxonomy" id="42229"/>
    <lineage>
        <taxon>Eukaryota</taxon>
        <taxon>Viridiplantae</taxon>
        <taxon>Streptophyta</taxon>
        <taxon>Embryophyta</taxon>
        <taxon>Tracheophyta</taxon>
        <taxon>Spermatophyta</taxon>
        <taxon>Magnoliopsida</taxon>
        <taxon>eudicotyledons</taxon>
        <taxon>Gunneridae</taxon>
        <taxon>Pentapetalae</taxon>
        <taxon>rosids</taxon>
        <taxon>fabids</taxon>
        <taxon>Rosales</taxon>
        <taxon>Rosaceae</taxon>
        <taxon>Amygdaloideae</taxon>
        <taxon>Amygdaleae</taxon>
        <taxon>Prunus</taxon>
    </lineage>
</organism>
<dbReference type="PANTHER" id="PTHR12758:SF19">
    <property type="entry name" value="APOPTOSIS INHIBITOR 5"/>
    <property type="match status" value="1"/>
</dbReference>
<proteinExistence type="predicted"/>
<accession>A0A6P5RMZ1</accession>
<dbReference type="AlphaFoldDB" id="A0A6P5RMZ1"/>
<dbReference type="GeneID" id="110748265"/>
<sequence length="158" mass="18735">MVFCSNGKPCKIYLFKQYFICQLPDERRLDLLKALAEVSPYTTPQDSRQILPSVVQLLKKNMPRRKTGEEFNFTYVECLLYTFHHLSHKVPNATNSLCGYKIVTGQPSDRLGEDFSEQYKEFTERWFFFFSIYLLLLIIIVYMISLSFRIQYNWALAQ</sequence>
<reference evidence="4" key="1">
    <citation type="submission" date="2025-08" db="UniProtKB">
        <authorList>
            <consortium name="RefSeq"/>
        </authorList>
    </citation>
    <scope>IDENTIFICATION</scope>
</reference>
<evidence type="ECO:0000313" key="3">
    <source>
        <dbReference type="Proteomes" id="UP000515124"/>
    </source>
</evidence>
<dbReference type="Proteomes" id="UP000515124">
    <property type="component" value="Unplaced"/>
</dbReference>
<dbReference type="GO" id="GO:0003729">
    <property type="term" value="F:mRNA binding"/>
    <property type="evidence" value="ECO:0007669"/>
    <property type="project" value="TreeGrafter"/>
</dbReference>
<keyword evidence="3" id="KW-1185">Reference proteome</keyword>
<keyword evidence="2" id="KW-0812">Transmembrane</keyword>
<dbReference type="InterPro" id="IPR008383">
    <property type="entry name" value="API5"/>
</dbReference>
<name>A0A6P5RMZ1_PRUAV</name>
<protein>
    <submittedName>
        <fullName evidence="4">Apoptosis inhibitor 5-like protein API5</fullName>
    </submittedName>
</protein>
<dbReference type="KEGG" id="pavi:110748265"/>
<feature type="transmembrane region" description="Helical" evidence="2">
    <location>
        <begin position="126"/>
        <end position="148"/>
    </location>
</feature>